<sequence length="328" mass="34555">MPVVFISHGYDTTPAKPYTEDAWANAFGDSFIGSAKYGVNGPGDWKVTAVASATRTVSIAAGGGWGAGVTDTTSENETLQFAPSASGSRWDTVVVRRDWTPTAGISQFAVVEGGSSRAVSGSRLFGPGDIDDQPIALVQIKENQTQPEAVVDLRCWAANGGVVAKDVAALTYLARLGARVRIGNVTWSYGMDNNDTPGWSSTAPVVAPIALNAGYASFGGGYDPAVHTERMDFGRVFSEGVVGASGSTILVDKARPHRYKLGTVASGHRPPFAKEWIASATPTLGIVTVYLYPNGEIEWECTQAPGVMSKTGVNGFFIGFDDHNWPVA</sequence>
<dbReference type="GeneID" id="77925050"/>
<gene>
    <name evidence="1" type="primary">20</name>
    <name evidence="1" type="ORF">SEA_MARGARETKALI_20</name>
</gene>
<evidence type="ECO:0000313" key="2">
    <source>
        <dbReference type="Proteomes" id="UP000257231"/>
    </source>
</evidence>
<protein>
    <recommendedName>
        <fullName evidence="3">Minor tail protein</fullName>
    </recommendedName>
</protein>
<accession>A0A345KMZ8</accession>
<dbReference type="EMBL" id="MH450123">
    <property type="protein sequence ID" value="AXH44400.1"/>
    <property type="molecule type" value="Genomic_DNA"/>
</dbReference>
<evidence type="ECO:0008006" key="3">
    <source>
        <dbReference type="Google" id="ProtNLM"/>
    </source>
</evidence>
<reference evidence="2" key="1">
    <citation type="submission" date="2018-06" db="EMBL/GenBank/DDBJ databases">
        <authorList>
            <person name="Zhirakovskaya E."/>
        </authorList>
    </citation>
    <scope>NUCLEOTIDE SEQUENCE [LARGE SCALE GENOMIC DNA]</scope>
</reference>
<dbReference type="RefSeq" id="YP_010649502.1">
    <property type="nucleotide sequence ID" value="NC_070769.1"/>
</dbReference>
<proteinExistence type="predicted"/>
<dbReference type="KEGG" id="vg:77925050"/>
<evidence type="ECO:0000313" key="1">
    <source>
        <dbReference type="EMBL" id="AXH44400.1"/>
    </source>
</evidence>
<organism evidence="1 2">
    <name type="scientific">Arthrobacter phage MargaretKali</name>
    <dbReference type="NCBI Taxonomy" id="2250414"/>
    <lineage>
        <taxon>Viruses</taxon>
        <taxon>Duplodnaviria</taxon>
        <taxon>Heunggongvirae</taxon>
        <taxon>Uroviricota</taxon>
        <taxon>Caudoviricetes</taxon>
        <taxon>Kumottavirus</taxon>
        <taxon>Kumottavirus margaretkali</taxon>
    </lineage>
</organism>
<dbReference type="Proteomes" id="UP000257231">
    <property type="component" value="Segment"/>
</dbReference>
<name>A0A345KMZ8_9CAUD</name>
<keyword evidence="2" id="KW-1185">Reference proteome</keyword>